<evidence type="ECO:0000256" key="5">
    <source>
        <dbReference type="ARBA" id="ARBA00022847"/>
    </source>
</evidence>
<protein>
    <submittedName>
        <fullName evidence="9">Uncharacterized protein</fullName>
    </submittedName>
</protein>
<dbReference type="PROSITE" id="PS50267">
    <property type="entry name" value="NA_NEUROTRAN_SYMP_3"/>
    <property type="match status" value="1"/>
</dbReference>
<feature type="transmembrane region" description="Helical" evidence="8">
    <location>
        <begin position="70"/>
        <end position="87"/>
    </location>
</feature>
<keyword evidence="4 8" id="KW-0812">Transmembrane</keyword>
<evidence type="ECO:0000256" key="4">
    <source>
        <dbReference type="ARBA" id="ARBA00022692"/>
    </source>
</evidence>
<comment type="subcellular location">
    <subcellularLocation>
        <location evidence="1">Membrane</location>
        <topology evidence="1">Multi-pass membrane protein</topology>
    </subcellularLocation>
</comment>
<proteinExistence type="inferred from homology"/>
<evidence type="ECO:0000256" key="3">
    <source>
        <dbReference type="ARBA" id="ARBA00022448"/>
    </source>
</evidence>
<dbReference type="InterPro" id="IPR037272">
    <property type="entry name" value="SNS_sf"/>
</dbReference>
<evidence type="ECO:0000313" key="10">
    <source>
        <dbReference type="Proteomes" id="UP001642540"/>
    </source>
</evidence>
<dbReference type="EMBL" id="CAXLJM020000033">
    <property type="protein sequence ID" value="CAL8101171.1"/>
    <property type="molecule type" value="Genomic_DNA"/>
</dbReference>
<comment type="caution">
    <text evidence="9">The sequence shown here is derived from an EMBL/GenBank/DDBJ whole genome shotgun (WGS) entry which is preliminary data.</text>
</comment>
<comment type="similarity">
    <text evidence="2">Belongs to the sodium:neurotransmitter symporter (SNF) (TC 2.A.22) family.</text>
</comment>
<dbReference type="Proteomes" id="UP001642540">
    <property type="component" value="Unassembled WGS sequence"/>
</dbReference>
<feature type="transmembrane region" description="Helical" evidence="8">
    <location>
        <begin position="229"/>
        <end position="253"/>
    </location>
</feature>
<sequence length="359" mass="40448">MNEMRSRLSKVEVAEKENETTSVVDTIMDSEFDPNATIESESLAQGDVISNNERGTVTPSTDKGVWGSNLAYLLMLVGYAVGFGNIWNDVNGRTSKYYWNRVTLSISKGIDYPGDYNGLLVLYHLITWLAIYIILWKGMKFAGKVVYFTAVFPYVVLMAFFIANFAIEPEKAWLGAYRLLKPDWTTLTSPLVWLKAGSQVFYSLGLACGCLVVFGSYNQPRNDVHKDAVYISIISGITSVFASLVVFPIIGALGHRKYEECVADMKIIFPNLKYLSDEDKYDIYFTTTANKWGDVSPIHPIIVRYGYGELLDENKKNLDYYRDQEIFEQISSLSDVSMTNRSLHLTLRDCSIGKEATAV</sequence>
<keyword evidence="6 8" id="KW-1133">Transmembrane helix</keyword>
<reference evidence="9 10" key="1">
    <citation type="submission" date="2024-08" db="EMBL/GenBank/DDBJ databases">
        <authorList>
            <person name="Cucini C."/>
            <person name="Frati F."/>
        </authorList>
    </citation>
    <scope>NUCLEOTIDE SEQUENCE [LARGE SCALE GENOMIC DNA]</scope>
</reference>
<organism evidence="9 10">
    <name type="scientific">Orchesella dallaii</name>
    <dbReference type="NCBI Taxonomy" id="48710"/>
    <lineage>
        <taxon>Eukaryota</taxon>
        <taxon>Metazoa</taxon>
        <taxon>Ecdysozoa</taxon>
        <taxon>Arthropoda</taxon>
        <taxon>Hexapoda</taxon>
        <taxon>Collembola</taxon>
        <taxon>Entomobryomorpha</taxon>
        <taxon>Entomobryoidea</taxon>
        <taxon>Orchesellidae</taxon>
        <taxon>Orchesellinae</taxon>
        <taxon>Orchesella</taxon>
    </lineage>
</organism>
<keyword evidence="10" id="KW-1185">Reference proteome</keyword>
<keyword evidence="5" id="KW-0769">Symport</keyword>
<name>A0ABP1QJ04_9HEXA</name>
<feature type="transmembrane region" description="Helical" evidence="8">
    <location>
        <begin position="200"/>
        <end position="217"/>
    </location>
</feature>
<feature type="transmembrane region" description="Helical" evidence="8">
    <location>
        <begin position="116"/>
        <end position="135"/>
    </location>
</feature>
<dbReference type="PANTHER" id="PTHR11616">
    <property type="entry name" value="SODIUM/CHLORIDE DEPENDENT TRANSPORTER"/>
    <property type="match status" value="1"/>
</dbReference>
<evidence type="ECO:0000313" key="9">
    <source>
        <dbReference type="EMBL" id="CAL8101171.1"/>
    </source>
</evidence>
<evidence type="ECO:0000256" key="7">
    <source>
        <dbReference type="ARBA" id="ARBA00023136"/>
    </source>
</evidence>
<feature type="transmembrane region" description="Helical" evidence="8">
    <location>
        <begin position="147"/>
        <end position="167"/>
    </location>
</feature>
<dbReference type="InterPro" id="IPR000175">
    <property type="entry name" value="Na/ntran_symport"/>
</dbReference>
<dbReference type="SUPFAM" id="SSF161070">
    <property type="entry name" value="SNF-like"/>
    <property type="match status" value="1"/>
</dbReference>
<accession>A0ABP1QJ04</accession>
<gene>
    <name evidence="9" type="ORF">ODALV1_LOCUS10752</name>
</gene>
<keyword evidence="3" id="KW-0813">Transport</keyword>
<evidence type="ECO:0000256" key="8">
    <source>
        <dbReference type="SAM" id="Phobius"/>
    </source>
</evidence>
<evidence type="ECO:0000256" key="2">
    <source>
        <dbReference type="ARBA" id="ARBA00006459"/>
    </source>
</evidence>
<dbReference type="PANTHER" id="PTHR11616:SF182">
    <property type="entry name" value="TRANSPORTER"/>
    <property type="match status" value="1"/>
</dbReference>
<dbReference type="Pfam" id="PF00209">
    <property type="entry name" value="SNF"/>
    <property type="match status" value="1"/>
</dbReference>
<evidence type="ECO:0000256" key="1">
    <source>
        <dbReference type="ARBA" id="ARBA00004141"/>
    </source>
</evidence>
<evidence type="ECO:0000256" key="6">
    <source>
        <dbReference type="ARBA" id="ARBA00022989"/>
    </source>
</evidence>
<keyword evidence="7 8" id="KW-0472">Membrane</keyword>